<sequence>MLPPTFVPGFHNEEAVRKMRYNELGNTGMLVSHLGFGGGVVNPHLFGDYDRAEVIATVREAVKNGLNYIDTAAFYGQGESEEVIGEALKEIPRQAYYLATKLGRYGPHIENLFDFSAKKSKESFERSLKLLGVEYVDILQAHDIDYAPPGQVVEETLPTMEGFVKEGKVKFIGISAYSLDLHKETIEKSKVKISTVITFTRDTLIDDSLREFIPIFKSLGVGVIEAASPCMALLTNAGPRDWHPAKKEVKELCAKAAQYCKDNGVELARLAINHALSQEGPAVHIVGMPDRKVLNSNLDLLYNGLTAKEKEVLKEINARYLSKVPEKSWGDVEIKEYWANINALKQKK</sequence>
<dbReference type="InterPro" id="IPR036812">
    <property type="entry name" value="NAD(P)_OxRdtase_dom_sf"/>
</dbReference>
<proteinExistence type="predicted"/>
<dbReference type="EMBL" id="JAZDUA010000021">
    <property type="protein sequence ID" value="KAK7872651.1"/>
    <property type="molecule type" value="Genomic_DNA"/>
</dbReference>
<dbReference type="PRINTS" id="PR00069">
    <property type="entry name" value="ALDKETRDTASE"/>
</dbReference>
<evidence type="ECO:0000313" key="3">
    <source>
        <dbReference type="Proteomes" id="UP001378592"/>
    </source>
</evidence>
<dbReference type="GO" id="GO:0010349">
    <property type="term" value="F:L-galactose dehydrogenase activity"/>
    <property type="evidence" value="ECO:0007669"/>
    <property type="project" value="InterPro"/>
</dbReference>
<gene>
    <name evidence="2" type="ORF">R5R35_002647</name>
</gene>
<dbReference type="Gene3D" id="3.20.20.100">
    <property type="entry name" value="NADP-dependent oxidoreductase domain"/>
    <property type="match status" value="1"/>
</dbReference>
<dbReference type="CDD" id="cd19163">
    <property type="entry name" value="AKR_galDH"/>
    <property type="match status" value="1"/>
</dbReference>
<feature type="domain" description="NADP-dependent oxidoreductase" evidence="1">
    <location>
        <begin position="34"/>
        <end position="317"/>
    </location>
</feature>
<name>A0AAN9W186_9ORTH</name>
<dbReference type="SUPFAM" id="SSF51430">
    <property type="entry name" value="NAD(P)-linked oxidoreductase"/>
    <property type="match status" value="1"/>
</dbReference>
<dbReference type="Pfam" id="PF00248">
    <property type="entry name" value="Aldo_ket_red"/>
    <property type="match status" value="1"/>
</dbReference>
<reference evidence="2 3" key="1">
    <citation type="submission" date="2024-03" db="EMBL/GenBank/DDBJ databases">
        <title>The genome assembly and annotation of the cricket Gryllus longicercus Weissman &amp; Gray.</title>
        <authorList>
            <person name="Szrajer S."/>
            <person name="Gray D."/>
            <person name="Ylla G."/>
        </authorList>
    </citation>
    <scope>NUCLEOTIDE SEQUENCE [LARGE SCALE GENOMIC DNA]</scope>
    <source>
        <strain evidence="2">DAG 2021-001</strain>
        <tissue evidence="2">Whole body minus gut</tissue>
    </source>
</reference>
<keyword evidence="3" id="KW-1185">Reference proteome</keyword>
<dbReference type="AlphaFoldDB" id="A0AAN9W186"/>
<dbReference type="GO" id="GO:0005829">
    <property type="term" value="C:cytosol"/>
    <property type="evidence" value="ECO:0007669"/>
    <property type="project" value="TreeGrafter"/>
</dbReference>
<protein>
    <recommendedName>
        <fullName evidence="1">NADP-dependent oxidoreductase domain-containing protein</fullName>
    </recommendedName>
</protein>
<comment type="caution">
    <text evidence="2">The sequence shown here is derived from an EMBL/GenBank/DDBJ whole genome shotgun (WGS) entry which is preliminary data.</text>
</comment>
<dbReference type="InterPro" id="IPR023210">
    <property type="entry name" value="NADP_OxRdtase_dom"/>
</dbReference>
<dbReference type="Proteomes" id="UP001378592">
    <property type="component" value="Unassembled WGS sequence"/>
</dbReference>
<dbReference type="InterPro" id="IPR020471">
    <property type="entry name" value="AKR"/>
</dbReference>
<dbReference type="PANTHER" id="PTHR42686:SF1">
    <property type="entry name" value="GH17980P-RELATED"/>
    <property type="match status" value="1"/>
</dbReference>
<evidence type="ECO:0000313" key="2">
    <source>
        <dbReference type="EMBL" id="KAK7872651.1"/>
    </source>
</evidence>
<organism evidence="2 3">
    <name type="scientific">Gryllus longicercus</name>
    <dbReference type="NCBI Taxonomy" id="2509291"/>
    <lineage>
        <taxon>Eukaryota</taxon>
        <taxon>Metazoa</taxon>
        <taxon>Ecdysozoa</taxon>
        <taxon>Arthropoda</taxon>
        <taxon>Hexapoda</taxon>
        <taxon>Insecta</taxon>
        <taxon>Pterygota</taxon>
        <taxon>Neoptera</taxon>
        <taxon>Polyneoptera</taxon>
        <taxon>Orthoptera</taxon>
        <taxon>Ensifera</taxon>
        <taxon>Gryllidea</taxon>
        <taxon>Grylloidea</taxon>
        <taxon>Gryllidae</taxon>
        <taxon>Gryllinae</taxon>
        <taxon>Gryllus</taxon>
    </lineage>
</organism>
<accession>A0AAN9W186</accession>
<dbReference type="PANTHER" id="PTHR42686">
    <property type="entry name" value="GH17980P-RELATED"/>
    <property type="match status" value="1"/>
</dbReference>
<dbReference type="InterPro" id="IPR044479">
    <property type="entry name" value="LGALDH-like"/>
</dbReference>
<evidence type="ECO:0000259" key="1">
    <source>
        <dbReference type="Pfam" id="PF00248"/>
    </source>
</evidence>